<dbReference type="Pfam" id="PF00534">
    <property type="entry name" value="Glycos_transf_1"/>
    <property type="match status" value="1"/>
</dbReference>
<dbReference type="CDD" id="cd03801">
    <property type="entry name" value="GT4_PimA-like"/>
    <property type="match status" value="1"/>
</dbReference>
<keyword evidence="3" id="KW-1185">Reference proteome</keyword>
<evidence type="ECO:0000259" key="1">
    <source>
        <dbReference type="Pfam" id="PF00534"/>
    </source>
</evidence>
<protein>
    <recommendedName>
        <fullName evidence="1">Glycosyl transferase family 1 domain-containing protein</fullName>
    </recommendedName>
</protein>
<dbReference type="InterPro" id="IPR001296">
    <property type="entry name" value="Glyco_trans_1"/>
</dbReference>
<dbReference type="Proteomes" id="UP001156690">
    <property type="component" value="Unassembled WGS sequence"/>
</dbReference>
<sequence length="380" mass="43024">MKYLIYTLFYYPETNGVSRCVDYRCHYLRENNESVTLVMPDYPELSSCSQVQSLKEAGVEIVTVPVAERTENDDSWFANHDGLKVVDAILAEQEFDVFIVDEPMMLFMVSGFRLAMLKHLTSIQKTVAVCHGCLPDLYRSYGMQISALQAEAVKRDIYDDYDSTFIPTQYVFDRYELSRKAKVVPFLGVDKAFYCPRPTERTRSVLNVLYVGRIAQEKNVELLFETAIQLNAQGHTDIAWHFVGEGPLYQQLEEHAPDYVNVHGELHGEALLAAYQNADVFVTACDFEAFGLTVAEAMSCGLPVITTNKGGNAEQFDHSIQGYQFDLTNPEALQIAILTLKSDQLLREQMRIEAREAAKDWQQSCSILVDEIQSLLVSDV</sequence>
<gene>
    <name evidence="2" type="ORF">GCM10007932_36080</name>
</gene>
<reference evidence="3" key="1">
    <citation type="journal article" date="2019" name="Int. J. Syst. Evol. Microbiol.">
        <title>The Global Catalogue of Microorganisms (GCM) 10K type strain sequencing project: providing services to taxonomists for standard genome sequencing and annotation.</title>
        <authorList>
            <consortium name="The Broad Institute Genomics Platform"/>
            <consortium name="The Broad Institute Genome Sequencing Center for Infectious Disease"/>
            <person name="Wu L."/>
            <person name="Ma J."/>
        </authorList>
    </citation>
    <scope>NUCLEOTIDE SEQUENCE [LARGE SCALE GENOMIC DNA]</scope>
    <source>
        <strain evidence="3">NBRC 15640</strain>
    </source>
</reference>
<evidence type="ECO:0000313" key="2">
    <source>
        <dbReference type="EMBL" id="GLQ74247.1"/>
    </source>
</evidence>
<dbReference type="EMBL" id="BSNX01000055">
    <property type="protein sequence ID" value="GLQ74247.1"/>
    <property type="molecule type" value="Genomic_DNA"/>
</dbReference>
<dbReference type="GO" id="GO:0016757">
    <property type="term" value="F:glycosyltransferase activity"/>
    <property type="evidence" value="ECO:0007669"/>
    <property type="project" value="InterPro"/>
</dbReference>
<dbReference type="Gene3D" id="3.40.50.2000">
    <property type="entry name" value="Glycogen Phosphorylase B"/>
    <property type="match status" value="2"/>
</dbReference>
<organism evidence="2 3">
    <name type="scientific">Vibrio penaeicida</name>
    <dbReference type="NCBI Taxonomy" id="104609"/>
    <lineage>
        <taxon>Bacteria</taxon>
        <taxon>Pseudomonadati</taxon>
        <taxon>Pseudomonadota</taxon>
        <taxon>Gammaproteobacteria</taxon>
        <taxon>Vibrionales</taxon>
        <taxon>Vibrionaceae</taxon>
        <taxon>Vibrio</taxon>
    </lineage>
</organism>
<dbReference type="SUPFAM" id="SSF53756">
    <property type="entry name" value="UDP-Glycosyltransferase/glycogen phosphorylase"/>
    <property type="match status" value="1"/>
</dbReference>
<dbReference type="RefSeq" id="WP_126606475.1">
    <property type="nucleotide sequence ID" value="NZ_AP025145.1"/>
</dbReference>
<dbReference type="AlphaFoldDB" id="A0AAV5NVH8"/>
<evidence type="ECO:0000313" key="3">
    <source>
        <dbReference type="Proteomes" id="UP001156690"/>
    </source>
</evidence>
<name>A0AAV5NVH8_9VIBR</name>
<feature type="domain" description="Glycosyl transferase family 1" evidence="1">
    <location>
        <begin position="208"/>
        <end position="356"/>
    </location>
</feature>
<accession>A0AAV5NVH8</accession>
<proteinExistence type="predicted"/>
<comment type="caution">
    <text evidence="2">The sequence shown here is derived from an EMBL/GenBank/DDBJ whole genome shotgun (WGS) entry which is preliminary data.</text>
</comment>
<dbReference type="PANTHER" id="PTHR45947:SF3">
    <property type="entry name" value="SULFOQUINOVOSYL TRANSFERASE SQD2"/>
    <property type="match status" value="1"/>
</dbReference>
<dbReference type="InterPro" id="IPR050194">
    <property type="entry name" value="Glycosyltransferase_grp1"/>
</dbReference>
<dbReference type="PANTHER" id="PTHR45947">
    <property type="entry name" value="SULFOQUINOVOSYL TRANSFERASE SQD2"/>
    <property type="match status" value="1"/>
</dbReference>